<dbReference type="PANTHER" id="PTHR35004:SF7">
    <property type="entry name" value="INTEGRASE PROTEIN"/>
    <property type="match status" value="1"/>
</dbReference>
<dbReference type="InterPro" id="IPR001584">
    <property type="entry name" value="Integrase_cat-core"/>
</dbReference>
<comment type="similarity">
    <text evidence="1">Belongs to the transposase IS21/IS408/IS1162 family.</text>
</comment>
<dbReference type="PANTHER" id="PTHR35004">
    <property type="entry name" value="TRANSPOSASE RV3428C-RELATED"/>
    <property type="match status" value="1"/>
</dbReference>
<dbReference type="EMBL" id="JBFSOO010000003">
    <property type="protein sequence ID" value="MEZ6853090.1"/>
    <property type="molecule type" value="Genomic_DNA"/>
</dbReference>
<dbReference type="InterPro" id="IPR036397">
    <property type="entry name" value="RNaseH_sf"/>
</dbReference>
<dbReference type="NCBIfam" id="NF033546">
    <property type="entry name" value="transpos_IS21"/>
    <property type="match status" value="1"/>
</dbReference>
<evidence type="ECO:0000256" key="2">
    <source>
        <dbReference type="SAM" id="MobiDB-lite"/>
    </source>
</evidence>
<evidence type="ECO:0000313" key="4">
    <source>
        <dbReference type="EMBL" id="MEZ6853090.1"/>
    </source>
</evidence>
<proteinExistence type="inferred from homology"/>
<reference evidence="4 5" key="1">
    <citation type="submission" date="2024-07" db="EMBL/GenBank/DDBJ databases">
        <title>Active virus-host system and metabolic interactions in a Lokiarchaeon culture.</title>
        <authorList>
            <person name="Ponce Toledo R.I."/>
            <person name="Rodrigues Oliveira T."/>
            <person name="Schleper C."/>
        </authorList>
    </citation>
    <scope>NUCLEOTIDE SEQUENCE [LARGE SCALE GENOMIC DNA]</scope>
    <source>
        <strain evidence="4 5">B35</strain>
    </source>
</reference>
<gene>
    <name evidence="4" type="primary">istA</name>
    <name evidence="4" type="ORF">AB2Z07_06050</name>
</gene>
<accession>A0ABV4JQQ3</accession>
<dbReference type="SUPFAM" id="SSF53098">
    <property type="entry name" value="Ribonuclease H-like"/>
    <property type="match status" value="1"/>
</dbReference>
<evidence type="ECO:0000259" key="3">
    <source>
        <dbReference type="PROSITE" id="PS50994"/>
    </source>
</evidence>
<dbReference type="Gene3D" id="3.30.420.10">
    <property type="entry name" value="Ribonuclease H-like superfamily/Ribonuclease H"/>
    <property type="match status" value="1"/>
</dbReference>
<dbReference type="InterPro" id="IPR054353">
    <property type="entry name" value="IstA-like_C"/>
</dbReference>
<organism evidence="4 5">
    <name type="scientific">Halodesulfovibrio aestuarii</name>
    <dbReference type="NCBI Taxonomy" id="126333"/>
    <lineage>
        <taxon>Bacteria</taxon>
        <taxon>Pseudomonadati</taxon>
        <taxon>Thermodesulfobacteriota</taxon>
        <taxon>Desulfovibrionia</taxon>
        <taxon>Desulfovibrionales</taxon>
        <taxon>Desulfovibrionaceae</taxon>
        <taxon>Halodesulfovibrio</taxon>
    </lineage>
</organism>
<feature type="region of interest" description="Disordered" evidence="2">
    <location>
        <begin position="1"/>
        <end position="33"/>
    </location>
</feature>
<feature type="domain" description="Integrase catalytic" evidence="3">
    <location>
        <begin position="126"/>
        <end position="311"/>
    </location>
</feature>
<dbReference type="InterPro" id="IPR012337">
    <property type="entry name" value="RNaseH-like_sf"/>
</dbReference>
<keyword evidence="5" id="KW-1185">Reference proteome</keyword>
<evidence type="ECO:0000256" key="1">
    <source>
        <dbReference type="ARBA" id="ARBA00009277"/>
    </source>
</evidence>
<protein>
    <submittedName>
        <fullName evidence="4">IS21 family transposase</fullName>
    </submittedName>
</protein>
<dbReference type="PROSITE" id="PS50994">
    <property type="entry name" value="INTEGRASE"/>
    <property type="match status" value="1"/>
</dbReference>
<comment type="caution">
    <text evidence="4">The sequence shown here is derived from an EMBL/GenBank/DDBJ whole genome shotgun (WGS) entry which is preliminary data.</text>
</comment>
<evidence type="ECO:0000313" key="5">
    <source>
        <dbReference type="Proteomes" id="UP001568358"/>
    </source>
</evidence>
<sequence>MSGKHTTEQQVGLYMTNRKTQTQKVSAARAGFSERTGRRIEKKEFQPTKGQKRAWRTRTDPLEAVWEPIVLPLLRSIPKITAVGIFDQLCANYSDLFDTRSRRTLERRINHWRQLHGPEKEAVFLQEHIPGELGITDFTVFNGEVTISGIPLPHRLFHYRLVASGWAFGQVVYGGESFSALATGLQQAFRASNGVPNYLRTDSLSAAFKNERERDDYTLRYTEFCRHYNVTGTRNNRGVAHENGAIESPNGHLKSQLRQALRIRGSNDFATRNDYEQFVQEIIKRRNDRKIDQFKSEQRQLQPLPVYDSVNYTEHVLRVSSTSTISIKRVTYSVPSRLIKNRVLVRLFDAHLELFCCGTHTLTLERVFAPKGRRGRNIDYKHIIGSLVKKPRAFRYSILREDILPTEDYRAIWTHVDQNLPADNACIYIVRLLHLAKNADCEAALGRYVLSQIHSGAMPSIIQCEDRFLNKNVRRPELLVHQHALSDYQSLLM</sequence>
<dbReference type="Pfam" id="PF22483">
    <property type="entry name" value="Mu-transpos_C_2"/>
    <property type="match status" value="1"/>
</dbReference>
<dbReference type="RefSeq" id="WP_371150251.1">
    <property type="nucleotide sequence ID" value="NZ_JBFSOO010000003.1"/>
</dbReference>
<name>A0ABV4JQQ3_9BACT</name>
<dbReference type="Proteomes" id="UP001568358">
    <property type="component" value="Unassembled WGS sequence"/>
</dbReference>